<feature type="region of interest" description="Disordered" evidence="2">
    <location>
        <begin position="165"/>
        <end position="191"/>
    </location>
</feature>
<keyword evidence="5" id="KW-1185">Reference proteome</keyword>
<accession>A0A518HSR2</accession>
<feature type="chain" id="PRO_5022242209" description="Chromosome partition protein Smc" evidence="3">
    <location>
        <begin position="35"/>
        <end position="445"/>
    </location>
</feature>
<organism evidence="4 5">
    <name type="scientific">Stieleria neptunia</name>
    <dbReference type="NCBI Taxonomy" id="2527979"/>
    <lineage>
        <taxon>Bacteria</taxon>
        <taxon>Pseudomonadati</taxon>
        <taxon>Planctomycetota</taxon>
        <taxon>Planctomycetia</taxon>
        <taxon>Pirellulales</taxon>
        <taxon>Pirellulaceae</taxon>
        <taxon>Stieleria</taxon>
    </lineage>
</organism>
<keyword evidence="3" id="KW-0732">Signal</keyword>
<keyword evidence="1" id="KW-0175">Coiled coil</keyword>
<feature type="signal peptide" evidence="3">
    <location>
        <begin position="1"/>
        <end position="34"/>
    </location>
</feature>
<protein>
    <recommendedName>
        <fullName evidence="6">Chromosome partition protein Smc</fullName>
    </recommendedName>
</protein>
<evidence type="ECO:0000313" key="4">
    <source>
        <dbReference type="EMBL" id="QDV43889.1"/>
    </source>
</evidence>
<dbReference type="AlphaFoldDB" id="A0A518HSR2"/>
<feature type="region of interest" description="Disordered" evidence="2">
    <location>
        <begin position="334"/>
        <end position="365"/>
    </location>
</feature>
<feature type="compositionally biased region" description="Basic and acidic residues" evidence="2">
    <location>
        <begin position="173"/>
        <end position="191"/>
    </location>
</feature>
<gene>
    <name evidence="4" type="ORF">Enr13x_37490</name>
</gene>
<dbReference type="EMBL" id="CP037423">
    <property type="protein sequence ID" value="QDV43889.1"/>
    <property type="molecule type" value="Genomic_DNA"/>
</dbReference>
<name>A0A518HSR2_9BACT</name>
<dbReference type="KEGG" id="snep:Enr13x_37490"/>
<dbReference type="Proteomes" id="UP000319004">
    <property type="component" value="Chromosome"/>
</dbReference>
<reference evidence="4 5" key="1">
    <citation type="submission" date="2019-03" db="EMBL/GenBank/DDBJ databases">
        <title>Deep-cultivation of Planctomycetes and their phenomic and genomic characterization uncovers novel biology.</title>
        <authorList>
            <person name="Wiegand S."/>
            <person name="Jogler M."/>
            <person name="Boedeker C."/>
            <person name="Pinto D."/>
            <person name="Vollmers J."/>
            <person name="Rivas-Marin E."/>
            <person name="Kohn T."/>
            <person name="Peeters S.H."/>
            <person name="Heuer A."/>
            <person name="Rast P."/>
            <person name="Oberbeckmann S."/>
            <person name="Bunk B."/>
            <person name="Jeske O."/>
            <person name="Meyerdierks A."/>
            <person name="Storesund J.E."/>
            <person name="Kallscheuer N."/>
            <person name="Luecker S."/>
            <person name="Lage O.M."/>
            <person name="Pohl T."/>
            <person name="Merkel B.J."/>
            <person name="Hornburger P."/>
            <person name="Mueller R.-W."/>
            <person name="Bruemmer F."/>
            <person name="Labrenz M."/>
            <person name="Spormann A.M."/>
            <person name="Op den Camp H."/>
            <person name="Overmann J."/>
            <person name="Amann R."/>
            <person name="Jetten M.S.M."/>
            <person name="Mascher T."/>
            <person name="Medema M.H."/>
            <person name="Devos D.P."/>
            <person name="Kaster A.-K."/>
            <person name="Ovreas L."/>
            <person name="Rohde M."/>
            <person name="Galperin M.Y."/>
            <person name="Jogler C."/>
        </authorList>
    </citation>
    <scope>NUCLEOTIDE SEQUENCE [LARGE SCALE GENOMIC DNA]</scope>
    <source>
        <strain evidence="4 5">Enr13</strain>
    </source>
</reference>
<evidence type="ECO:0000256" key="2">
    <source>
        <dbReference type="SAM" id="MobiDB-lite"/>
    </source>
</evidence>
<sequence length="445" mass="50899" precursor="true">MCSTSIHKPEFCRKISCWLAIAFLSGMFTCHCNAAPGSTKSLYLVNITGQTIRVDGHAAFRTPAPFGTWNSPHVFTENISPHSFDDPNFQLPLFKNWDFSKYGGHTLALSIEIPDNTANTTKRQEVSLQRSPKTVVVVGRDGFETFTETEYRAWRRSELNRRAEMQSNANARLTEETNRREEQSHRTRVEDGIESIEGSLADIASGANGIATMAPVLERLQQREASIREQELEQERTRIEAETARQNRIAEAYEREAEIERRKIEAIEREERRKMNAILEQQRRVEIERRRRLMQPTFDAHAQAFRQRDSEGQNRNALRDQALRAYANSSSNIEFSAPRSYSPQRSYSRAAPYARQGSNSGSLRANAPERQVEYVTTSGLSIRFRRLNDVWYVTMPTGDQYQCETIKSDHSEVLLRDLSGTVSLRLTTHTVFLLSSGTWIPVGER</sequence>
<evidence type="ECO:0000256" key="3">
    <source>
        <dbReference type="SAM" id="SignalP"/>
    </source>
</evidence>
<proteinExistence type="predicted"/>
<evidence type="ECO:0000256" key="1">
    <source>
        <dbReference type="SAM" id="Coils"/>
    </source>
</evidence>
<evidence type="ECO:0008006" key="6">
    <source>
        <dbReference type="Google" id="ProtNLM"/>
    </source>
</evidence>
<feature type="compositionally biased region" description="Low complexity" evidence="2">
    <location>
        <begin position="336"/>
        <end position="351"/>
    </location>
</feature>
<evidence type="ECO:0000313" key="5">
    <source>
        <dbReference type="Proteomes" id="UP000319004"/>
    </source>
</evidence>
<feature type="coiled-coil region" evidence="1">
    <location>
        <begin position="217"/>
        <end position="270"/>
    </location>
</feature>